<gene>
    <name evidence="2" type="ORF">Q5P01_012117</name>
</gene>
<name>A0AA88MNW3_CHASR</name>
<protein>
    <submittedName>
        <fullName evidence="2">Uncharacterized protein</fullName>
    </submittedName>
</protein>
<keyword evidence="3" id="KW-1185">Reference proteome</keyword>
<comment type="caution">
    <text evidence="2">The sequence shown here is derived from an EMBL/GenBank/DDBJ whole genome shotgun (WGS) entry which is preliminary data.</text>
</comment>
<reference evidence="2" key="1">
    <citation type="submission" date="2023-07" db="EMBL/GenBank/DDBJ databases">
        <title>Chromosome-level Genome Assembly of Striped Snakehead (Channa striata).</title>
        <authorList>
            <person name="Liu H."/>
        </authorList>
    </citation>
    <scope>NUCLEOTIDE SEQUENCE</scope>
    <source>
        <strain evidence="2">Gz</strain>
        <tissue evidence="2">Muscle</tissue>
    </source>
</reference>
<evidence type="ECO:0000313" key="3">
    <source>
        <dbReference type="Proteomes" id="UP001187415"/>
    </source>
</evidence>
<dbReference type="EMBL" id="JAUPFM010000009">
    <property type="protein sequence ID" value="KAK2841917.1"/>
    <property type="molecule type" value="Genomic_DNA"/>
</dbReference>
<feature type="compositionally biased region" description="Polar residues" evidence="1">
    <location>
        <begin position="1"/>
        <end position="11"/>
    </location>
</feature>
<accession>A0AA88MNW3</accession>
<organism evidence="2 3">
    <name type="scientific">Channa striata</name>
    <name type="common">Snakehead murrel</name>
    <name type="synonym">Ophicephalus striatus</name>
    <dbReference type="NCBI Taxonomy" id="64152"/>
    <lineage>
        <taxon>Eukaryota</taxon>
        <taxon>Metazoa</taxon>
        <taxon>Chordata</taxon>
        <taxon>Craniata</taxon>
        <taxon>Vertebrata</taxon>
        <taxon>Euteleostomi</taxon>
        <taxon>Actinopterygii</taxon>
        <taxon>Neopterygii</taxon>
        <taxon>Teleostei</taxon>
        <taxon>Neoteleostei</taxon>
        <taxon>Acanthomorphata</taxon>
        <taxon>Anabantaria</taxon>
        <taxon>Anabantiformes</taxon>
        <taxon>Channoidei</taxon>
        <taxon>Channidae</taxon>
        <taxon>Channa</taxon>
    </lineage>
</organism>
<evidence type="ECO:0000313" key="2">
    <source>
        <dbReference type="EMBL" id="KAK2841917.1"/>
    </source>
</evidence>
<dbReference type="AlphaFoldDB" id="A0AA88MNW3"/>
<sequence length="73" mass="8285">MEQDAKSSGQRLQRKEQQCTEWEPPMGACRQVFRTGTWIKLEESYNNRHLQFPPCVSVAVPLSQGFPSASNTS</sequence>
<dbReference type="Proteomes" id="UP001187415">
    <property type="component" value="Unassembled WGS sequence"/>
</dbReference>
<proteinExistence type="predicted"/>
<evidence type="ECO:0000256" key="1">
    <source>
        <dbReference type="SAM" id="MobiDB-lite"/>
    </source>
</evidence>
<feature type="region of interest" description="Disordered" evidence="1">
    <location>
        <begin position="1"/>
        <end position="20"/>
    </location>
</feature>